<protein>
    <submittedName>
        <fullName evidence="2">Uncharacterized protein</fullName>
    </submittedName>
</protein>
<keyword evidence="1" id="KW-0472">Membrane</keyword>
<dbReference type="PANTHER" id="PTHR38421:SF1">
    <property type="entry name" value="TRANSMEMBRANE PROTEIN"/>
    <property type="match status" value="1"/>
</dbReference>
<proteinExistence type="predicted"/>
<dbReference type="AlphaFoldDB" id="A0AAN6DF61"/>
<dbReference type="RefSeq" id="XP_043059790.1">
    <property type="nucleotide sequence ID" value="XM_043203134.1"/>
</dbReference>
<dbReference type="GeneID" id="66126687"/>
<evidence type="ECO:0000256" key="1">
    <source>
        <dbReference type="SAM" id="Phobius"/>
    </source>
</evidence>
<name>A0AAN6DF61_PICAN</name>
<dbReference type="EMBL" id="JAHLUX010000005">
    <property type="protein sequence ID" value="KAG7818768.1"/>
    <property type="molecule type" value="Genomic_DNA"/>
</dbReference>
<evidence type="ECO:0000313" key="3">
    <source>
        <dbReference type="Proteomes" id="UP001196530"/>
    </source>
</evidence>
<feature type="transmembrane region" description="Helical" evidence="1">
    <location>
        <begin position="237"/>
        <end position="254"/>
    </location>
</feature>
<dbReference type="PANTHER" id="PTHR38421">
    <property type="entry name" value="TRANSMEMBRANE PROTEIN USGS"/>
    <property type="match status" value="1"/>
</dbReference>
<comment type="caution">
    <text evidence="2">The sequence shown here is derived from an EMBL/GenBank/DDBJ whole genome shotgun (WGS) entry which is preliminary data.</text>
</comment>
<sequence length="387" mass="44642">MPSPVFFSHPPPGFSILSILRGIQLSLIGSYRALLNPNLLNTKYYSKALNIIKWSIILHVIMNIPLIAATIFLRFLELFLLSHETVASVLDKLKFFQMHLLNINPFLIMSFRFFTNDLDDVYFESLRFADRVYAQKHPDKPKTYAANLEHCEKYMKTVAPDPRPQTPSYLLQQINSLKPEFFDSTWLPKMTNFNGFAEFAVSYIYNTGLSIVFFFLAKTPYVGALVFPVATFKNLNRSIGTFYALLIVFITFLLPETYSLFLLNTIFGSKQLMMLLLRPYFKCLPLNSQQRELWYLSRIGCLYGFSLMFYLLLRLPIIGLLVYGVAEAATGHLTTKISDPPPKVTGPLLQQWAQEQCLWNKEYYDEINDIMGDIEPTIPGTFKERTE</sequence>
<feature type="transmembrane region" description="Helical" evidence="1">
    <location>
        <begin position="293"/>
        <end position="313"/>
    </location>
</feature>
<keyword evidence="1" id="KW-0812">Transmembrane</keyword>
<dbReference type="Proteomes" id="UP001196530">
    <property type="component" value="Unassembled WGS sequence"/>
</dbReference>
<evidence type="ECO:0000313" key="2">
    <source>
        <dbReference type="EMBL" id="KAG7818768.1"/>
    </source>
</evidence>
<gene>
    <name evidence="2" type="ORF">KL928_002636</name>
</gene>
<reference evidence="2" key="1">
    <citation type="journal article" date="2021" name="G3 (Bethesda)">
        <title>Genomic diversity, chromosomal rearrangements, and interspecies hybridization in the ogataea polymorpha species complex.</title>
        <authorList>
            <person name="Hanson S.J."/>
            <person name="Cinneide E.O."/>
            <person name="Salzberg L.I."/>
            <person name="Wolfe K.H."/>
            <person name="McGowan J."/>
            <person name="Fitzpatrick D.A."/>
            <person name="Matlin K."/>
        </authorList>
    </citation>
    <scope>NUCLEOTIDE SEQUENCE</scope>
    <source>
        <strain evidence="2">61-244</strain>
    </source>
</reference>
<feature type="transmembrane region" description="Helical" evidence="1">
    <location>
        <begin position="96"/>
        <end position="114"/>
    </location>
</feature>
<organism evidence="2 3">
    <name type="scientific">Pichia angusta</name>
    <name type="common">Yeast</name>
    <name type="synonym">Hansenula polymorpha</name>
    <dbReference type="NCBI Taxonomy" id="870730"/>
    <lineage>
        <taxon>Eukaryota</taxon>
        <taxon>Fungi</taxon>
        <taxon>Dikarya</taxon>
        <taxon>Ascomycota</taxon>
        <taxon>Saccharomycotina</taxon>
        <taxon>Pichiomycetes</taxon>
        <taxon>Pichiales</taxon>
        <taxon>Pichiaceae</taxon>
        <taxon>Ogataea</taxon>
    </lineage>
</organism>
<accession>A0AAN6DF61</accession>
<keyword evidence="1" id="KW-1133">Transmembrane helix</keyword>
<feature type="transmembrane region" description="Helical" evidence="1">
    <location>
        <begin position="56"/>
        <end position="76"/>
    </location>
</feature>
<feature type="transmembrane region" description="Helical" evidence="1">
    <location>
        <begin position="12"/>
        <end position="35"/>
    </location>
</feature>